<sequence>MQNQRNIILAVVLTALVLFGWEAGVGYFYPQAKTPTKTVEAGGAEEATEPGKPTREGGLRDAAAVALEKKDLKSALAAGERVAIEAPAVSGSINLVGGLVDDLVLNEHRETVDKDSGPVR</sequence>
<dbReference type="NCBIfam" id="TIGR03593">
    <property type="entry name" value="yidC_nterm"/>
    <property type="match status" value="1"/>
</dbReference>
<evidence type="ECO:0000256" key="11">
    <source>
        <dbReference type="SAM" id="Phobius"/>
    </source>
</evidence>
<keyword evidence="7" id="KW-0143">Chaperone</keyword>
<dbReference type="RefSeq" id="WP_243801921.1">
    <property type="nucleotide sequence ID" value="NZ_JALHAT010000035.1"/>
</dbReference>
<dbReference type="Pfam" id="PF14849">
    <property type="entry name" value="YidC_periplas"/>
    <property type="match status" value="1"/>
</dbReference>
<dbReference type="InterPro" id="IPR028053">
    <property type="entry name" value="Membr_insert_YidC_N"/>
</dbReference>
<evidence type="ECO:0000256" key="7">
    <source>
        <dbReference type="ARBA" id="ARBA00023186"/>
    </source>
</evidence>
<feature type="transmembrane region" description="Helical" evidence="11">
    <location>
        <begin position="7"/>
        <end position="29"/>
    </location>
</feature>
<dbReference type="EMBL" id="JALHAT010000035">
    <property type="protein sequence ID" value="MCJ1962177.1"/>
    <property type="molecule type" value="Genomic_DNA"/>
</dbReference>
<gene>
    <name evidence="13" type="primary">yidC</name>
    <name evidence="13" type="ORF">MTR65_15895</name>
</gene>
<dbReference type="Proteomes" id="UP001162802">
    <property type="component" value="Unassembled WGS sequence"/>
</dbReference>
<keyword evidence="4" id="KW-0813">Transport</keyword>
<comment type="caution">
    <text evidence="13">The sequence shown here is derived from an EMBL/GenBank/DDBJ whole genome shotgun (WGS) entry which is preliminary data.</text>
</comment>
<evidence type="ECO:0000256" key="2">
    <source>
        <dbReference type="ARBA" id="ARBA00010527"/>
    </source>
</evidence>
<keyword evidence="11" id="KW-0472">Membrane</keyword>
<feature type="region of interest" description="Disordered" evidence="10">
    <location>
        <begin position="38"/>
        <end position="58"/>
    </location>
</feature>
<evidence type="ECO:0000256" key="9">
    <source>
        <dbReference type="ARBA" id="ARBA00033342"/>
    </source>
</evidence>
<evidence type="ECO:0000256" key="5">
    <source>
        <dbReference type="ARBA" id="ARBA00022475"/>
    </source>
</evidence>
<comment type="similarity">
    <text evidence="2">Belongs to the OXA1/ALB3/YidC family. Type 1 subfamily.</text>
</comment>
<evidence type="ECO:0000256" key="8">
    <source>
        <dbReference type="ARBA" id="ARBA00033245"/>
    </source>
</evidence>
<evidence type="ECO:0000256" key="3">
    <source>
        <dbReference type="ARBA" id="ARBA00015325"/>
    </source>
</evidence>
<evidence type="ECO:0000256" key="10">
    <source>
        <dbReference type="SAM" id="MobiDB-lite"/>
    </source>
</evidence>
<organism evidence="13 14">
    <name type="scientific">Novosphingobium mangrovi</name>
    <name type="common">ex Hu et al. 2023</name>
    <dbReference type="NCBI Taxonomy" id="2930094"/>
    <lineage>
        <taxon>Bacteria</taxon>
        <taxon>Pseudomonadati</taxon>
        <taxon>Pseudomonadota</taxon>
        <taxon>Alphaproteobacteria</taxon>
        <taxon>Sphingomonadales</taxon>
        <taxon>Sphingomonadaceae</taxon>
        <taxon>Novosphingobium</taxon>
    </lineage>
</organism>
<keyword evidence="5" id="KW-1003">Cell membrane</keyword>
<comment type="subcellular location">
    <subcellularLocation>
        <location evidence="1">Cell membrane</location>
        <topology evidence="1">Multi-pass membrane protein</topology>
    </subcellularLocation>
</comment>
<keyword evidence="6" id="KW-0653">Protein transport</keyword>
<proteinExistence type="inferred from homology"/>
<evidence type="ECO:0000313" key="14">
    <source>
        <dbReference type="Proteomes" id="UP001162802"/>
    </source>
</evidence>
<evidence type="ECO:0000259" key="12">
    <source>
        <dbReference type="Pfam" id="PF14849"/>
    </source>
</evidence>
<name>A0ABT0AG68_9SPHN</name>
<evidence type="ECO:0000256" key="4">
    <source>
        <dbReference type="ARBA" id="ARBA00022448"/>
    </source>
</evidence>
<protein>
    <recommendedName>
        <fullName evidence="3">Membrane protein insertase YidC</fullName>
    </recommendedName>
    <alternativeName>
        <fullName evidence="9">Foldase YidC</fullName>
    </alternativeName>
    <alternativeName>
        <fullName evidence="8">Membrane integrase YidC</fullName>
    </alternativeName>
</protein>
<keyword evidence="14" id="KW-1185">Reference proteome</keyword>
<keyword evidence="11" id="KW-1133">Transmembrane helix</keyword>
<feature type="non-terminal residue" evidence="13">
    <location>
        <position position="120"/>
    </location>
</feature>
<keyword evidence="11" id="KW-0812">Transmembrane</keyword>
<evidence type="ECO:0000313" key="13">
    <source>
        <dbReference type="EMBL" id="MCJ1962177.1"/>
    </source>
</evidence>
<evidence type="ECO:0000256" key="1">
    <source>
        <dbReference type="ARBA" id="ARBA00004651"/>
    </source>
</evidence>
<reference evidence="13" key="1">
    <citation type="submission" date="2022-03" db="EMBL/GenBank/DDBJ databases">
        <title>Identification of a novel bacterium isolated from mangrove sediments.</title>
        <authorList>
            <person name="Pan X."/>
        </authorList>
    </citation>
    <scope>NUCLEOTIDE SEQUENCE</scope>
    <source>
        <strain evidence="13">B2637</strain>
    </source>
</reference>
<feature type="domain" description="Membrane insertase YidC N-terminal" evidence="12">
    <location>
        <begin position="81"/>
        <end position="120"/>
    </location>
</feature>
<evidence type="ECO:0000256" key="6">
    <source>
        <dbReference type="ARBA" id="ARBA00022927"/>
    </source>
</evidence>
<accession>A0ABT0AG68</accession>